<accession>K7ZDJ5</accession>
<evidence type="ECO:0000313" key="2">
    <source>
        <dbReference type="Proteomes" id="UP000010077"/>
    </source>
</evidence>
<evidence type="ECO:0000313" key="1">
    <source>
        <dbReference type="EMBL" id="AFX99581.1"/>
    </source>
</evidence>
<dbReference type="KEGG" id="thal:A1OE_1412"/>
<dbReference type="EMBL" id="CP003539">
    <property type="protein sequence ID" value="AFX99581.1"/>
    <property type="molecule type" value="Genomic_DNA"/>
</dbReference>
<dbReference type="Proteomes" id="UP000010077">
    <property type="component" value="Chromosome"/>
</dbReference>
<gene>
    <name evidence="1" type="ORF">A1OE_1412</name>
</gene>
<protein>
    <submittedName>
        <fullName evidence="1">Uncharacterized protein</fullName>
    </submittedName>
</protein>
<sequence>MEYSAVNLFVSSNNFIISSQETKLLSYCISCILINDLCFLRRKLKYAICYRPLIY</sequence>
<proteinExistence type="predicted"/>
<name>K7ZDJ5_9PROT</name>
<organism evidence="1 2">
    <name type="scientific">Candidatus Endolissoclinum faulkneri L2</name>
    <dbReference type="NCBI Taxonomy" id="1193729"/>
    <lineage>
        <taxon>Bacteria</taxon>
        <taxon>Pseudomonadati</taxon>
        <taxon>Pseudomonadota</taxon>
        <taxon>Alphaproteobacteria</taxon>
        <taxon>Rhodospirillales</taxon>
        <taxon>Rhodospirillaceae</taxon>
        <taxon>Candidatus Endolissoclinum</taxon>
    </lineage>
</organism>
<dbReference type="HOGENOM" id="CLU_3023437_0_0_5"/>
<reference evidence="1 2" key="1">
    <citation type="journal article" date="2012" name="Proc. Natl. Acad. Sci. U.S.A.">
        <title>Genome streamlining and chemical defense in a coral reef symbiosis.</title>
        <authorList>
            <person name="Kwan J.C."/>
            <person name="Donia M.S."/>
            <person name="Han A.W."/>
            <person name="Hirose E."/>
            <person name="Haygood M.G."/>
            <person name="Schmidt E.W."/>
        </authorList>
    </citation>
    <scope>NUCLEOTIDE SEQUENCE [LARGE SCALE GENOMIC DNA]</scope>
    <source>
        <strain evidence="1 2">L2</strain>
    </source>
</reference>
<dbReference type="AlphaFoldDB" id="K7ZDJ5"/>
<keyword evidence="2" id="KW-1185">Reference proteome</keyword>